<protein>
    <submittedName>
        <fullName evidence="1">Uncharacterized protein</fullName>
    </submittedName>
</protein>
<accession>A0A0G0WRF7</accession>
<name>A0A0G0WRF7_9BACT</name>
<reference evidence="1 2" key="1">
    <citation type="journal article" date="2015" name="Nature">
        <title>rRNA introns, odd ribosomes, and small enigmatic genomes across a large radiation of phyla.</title>
        <authorList>
            <person name="Brown C.T."/>
            <person name="Hug L.A."/>
            <person name="Thomas B.C."/>
            <person name="Sharon I."/>
            <person name="Castelle C.J."/>
            <person name="Singh A."/>
            <person name="Wilkins M.J."/>
            <person name="Williams K.H."/>
            <person name="Banfield J.F."/>
        </authorList>
    </citation>
    <scope>NUCLEOTIDE SEQUENCE [LARGE SCALE GENOMIC DNA]</scope>
</reference>
<comment type="caution">
    <text evidence="1">The sequence shown here is derived from an EMBL/GenBank/DDBJ whole genome shotgun (WGS) entry which is preliminary data.</text>
</comment>
<evidence type="ECO:0000313" key="2">
    <source>
        <dbReference type="Proteomes" id="UP000034292"/>
    </source>
</evidence>
<organism evidence="1 2">
    <name type="scientific">Candidatus Curtissbacteria bacterium GW2011_GWA1_40_9</name>
    <dbReference type="NCBI Taxonomy" id="1618408"/>
    <lineage>
        <taxon>Bacteria</taxon>
        <taxon>Candidatus Curtissiibacteriota</taxon>
    </lineage>
</organism>
<proteinExistence type="predicted"/>
<dbReference type="Proteomes" id="UP000034292">
    <property type="component" value="Unassembled WGS sequence"/>
</dbReference>
<sequence>MNKTAGTIVIRDRGQLTIPDKIRSIRSWASPASVVTISTTRDDEILIKPYQSTVDWDKIFSNIKKSRAIHGKGEISGADFLAKDRKSH</sequence>
<dbReference type="EMBL" id="LBZV01000005">
    <property type="protein sequence ID" value="KKR77972.1"/>
    <property type="molecule type" value="Genomic_DNA"/>
</dbReference>
<evidence type="ECO:0000313" key="1">
    <source>
        <dbReference type="EMBL" id="KKR77972.1"/>
    </source>
</evidence>
<dbReference type="STRING" id="1618408.UU23_C0005G0010"/>
<gene>
    <name evidence="1" type="ORF">UU23_C0005G0010</name>
</gene>
<dbReference type="AlphaFoldDB" id="A0A0G0WRF7"/>